<dbReference type="NCBIfam" id="TIGR02271">
    <property type="entry name" value="YsnF/AvaK domain"/>
    <property type="match status" value="1"/>
</dbReference>
<dbReference type="InterPro" id="IPR014747">
    <property type="entry name" value="Bac_photo_RC_H_C"/>
</dbReference>
<dbReference type="SUPFAM" id="SSF50346">
    <property type="entry name" value="PRC-barrel domain"/>
    <property type="match status" value="1"/>
</dbReference>
<dbReference type="Pfam" id="PF09557">
    <property type="entry name" value="DUF2382"/>
    <property type="match status" value="1"/>
</dbReference>
<dbReference type="EMBL" id="RSCJ01000050">
    <property type="protein sequence ID" value="RUR72362.1"/>
    <property type="molecule type" value="Genomic_DNA"/>
</dbReference>
<evidence type="ECO:0000259" key="2">
    <source>
        <dbReference type="Pfam" id="PF09557"/>
    </source>
</evidence>
<accession>A0A433MWL0</accession>
<dbReference type="STRING" id="211165.GCA_000317285_05408"/>
<feature type="domain" description="DUF2382" evidence="2">
    <location>
        <begin position="139"/>
        <end position="252"/>
    </location>
</feature>
<sequence>MTLQTIDGFGPNNRQTFTVNNIKRMSVYPQGIDEKIGTVSDILLDDRGQLRYLVLDLGMQIFGKKILLPASCARVSHKTNRVYVELTRKQAEALPEYNERTVLDNQYEEKLRAVYRTQVAQPGVSTSMYKMNEQGSQTLRLYEERLVANKNRFKAGEVAISKRIETETARVSVPIEKERVVIEQVTSAHTSKPVALGEVDFTAGEVVHLEVYEETSDIHKQAFVRQEIRVKKLVEEQTVEAQEMLRREELEINTEGHPVVERVD</sequence>
<dbReference type="GO" id="GO:0030077">
    <property type="term" value="C:plasma membrane light-harvesting complex"/>
    <property type="evidence" value="ECO:0007669"/>
    <property type="project" value="InterPro"/>
</dbReference>
<dbReference type="InterPro" id="IPR011033">
    <property type="entry name" value="PRC_barrel-like_sf"/>
</dbReference>
<dbReference type="Gene3D" id="3.90.50.10">
    <property type="entry name" value="Photosynthetic Reaction Center, subunit H, domain 2"/>
    <property type="match status" value="1"/>
</dbReference>
<dbReference type="InterPro" id="IPR052967">
    <property type="entry name" value="Stress_Response_Assoc"/>
</dbReference>
<evidence type="ECO:0000313" key="3">
    <source>
        <dbReference type="EMBL" id="RUR72362.1"/>
    </source>
</evidence>
<name>A0A433MWL0_CHLFR</name>
<evidence type="ECO:0000313" key="4">
    <source>
        <dbReference type="Proteomes" id="UP000268857"/>
    </source>
</evidence>
<dbReference type="InterPro" id="IPR027275">
    <property type="entry name" value="PRC-brl_dom"/>
</dbReference>
<dbReference type="RefSeq" id="WP_026087713.1">
    <property type="nucleotide sequence ID" value="NZ_AJLN01000119.1"/>
</dbReference>
<dbReference type="PANTHER" id="PTHR38463">
    <property type="entry name" value="STRESS RESPONSE PROTEIN YSNF"/>
    <property type="match status" value="1"/>
</dbReference>
<dbReference type="Pfam" id="PF05239">
    <property type="entry name" value="PRC"/>
    <property type="match status" value="1"/>
</dbReference>
<evidence type="ECO:0008006" key="5">
    <source>
        <dbReference type="Google" id="ProtNLM"/>
    </source>
</evidence>
<proteinExistence type="predicted"/>
<dbReference type="GO" id="GO:0019684">
    <property type="term" value="P:photosynthesis, light reaction"/>
    <property type="evidence" value="ECO:0007669"/>
    <property type="project" value="InterPro"/>
</dbReference>
<gene>
    <name evidence="3" type="ORF">PCC6912_63400</name>
</gene>
<dbReference type="InterPro" id="IPR019060">
    <property type="entry name" value="DUF2382"/>
</dbReference>
<feature type="domain" description="PRC-barrel" evidence="1">
    <location>
        <begin position="16"/>
        <end position="89"/>
    </location>
</feature>
<dbReference type="Proteomes" id="UP000268857">
    <property type="component" value="Unassembled WGS sequence"/>
</dbReference>
<evidence type="ECO:0000259" key="1">
    <source>
        <dbReference type="Pfam" id="PF05239"/>
    </source>
</evidence>
<dbReference type="PANTHER" id="PTHR38463:SF1">
    <property type="entry name" value="STRESS RESPONSE PROTEIN YSNF"/>
    <property type="match status" value="1"/>
</dbReference>
<keyword evidence="4" id="KW-1185">Reference proteome</keyword>
<dbReference type="AlphaFoldDB" id="A0A433MWL0"/>
<dbReference type="OrthoDB" id="510842at2"/>
<organism evidence="3 4">
    <name type="scientific">Chlorogloeopsis fritschii PCC 6912</name>
    <dbReference type="NCBI Taxonomy" id="211165"/>
    <lineage>
        <taxon>Bacteria</taxon>
        <taxon>Bacillati</taxon>
        <taxon>Cyanobacteriota</taxon>
        <taxon>Cyanophyceae</taxon>
        <taxon>Nostocales</taxon>
        <taxon>Chlorogloeopsidaceae</taxon>
        <taxon>Chlorogloeopsis</taxon>
    </lineage>
</organism>
<protein>
    <recommendedName>
        <fullName evidence="5">Photosystem reaction center subunit H</fullName>
    </recommendedName>
</protein>
<reference evidence="3 4" key="1">
    <citation type="journal article" date="2019" name="Genome Biol. Evol.">
        <title>Day and night: Metabolic profiles and evolutionary relationships of six axenic non-marine cyanobacteria.</title>
        <authorList>
            <person name="Will S.E."/>
            <person name="Henke P."/>
            <person name="Boedeker C."/>
            <person name="Huang S."/>
            <person name="Brinkmann H."/>
            <person name="Rohde M."/>
            <person name="Jarek M."/>
            <person name="Friedl T."/>
            <person name="Seufert S."/>
            <person name="Schumacher M."/>
            <person name="Overmann J."/>
            <person name="Neumann-Schaal M."/>
            <person name="Petersen J."/>
        </authorList>
    </citation>
    <scope>NUCLEOTIDE SEQUENCE [LARGE SCALE GENOMIC DNA]</scope>
    <source>
        <strain evidence="3 4">PCC 6912</strain>
    </source>
</reference>
<comment type="caution">
    <text evidence="3">The sequence shown here is derived from an EMBL/GenBank/DDBJ whole genome shotgun (WGS) entry which is preliminary data.</text>
</comment>